<protein>
    <submittedName>
        <fullName evidence="8">MFS general substrate transporter</fullName>
    </submittedName>
</protein>
<evidence type="ECO:0000256" key="7">
    <source>
        <dbReference type="SAM" id="Phobius"/>
    </source>
</evidence>
<feature type="transmembrane region" description="Helical" evidence="7">
    <location>
        <begin position="314"/>
        <end position="332"/>
    </location>
</feature>
<evidence type="ECO:0000256" key="4">
    <source>
        <dbReference type="ARBA" id="ARBA00022989"/>
    </source>
</evidence>
<feature type="transmembrane region" description="Helical" evidence="7">
    <location>
        <begin position="285"/>
        <end position="307"/>
    </location>
</feature>
<keyword evidence="5 7" id="KW-0472">Membrane</keyword>
<dbReference type="GO" id="GO:0022857">
    <property type="term" value="F:transmembrane transporter activity"/>
    <property type="evidence" value="ECO:0007669"/>
    <property type="project" value="InterPro"/>
</dbReference>
<accession>A0A6A5VBR8</accession>
<comment type="subcellular location">
    <subcellularLocation>
        <location evidence="1">Membrane</location>
        <topology evidence="1">Multi-pass membrane protein</topology>
    </subcellularLocation>
</comment>
<dbReference type="AlphaFoldDB" id="A0A6A5VBR8"/>
<dbReference type="Pfam" id="PF07690">
    <property type="entry name" value="MFS_1"/>
    <property type="match status" value="1"/>
</dbReference>
<proteinExistence type="predicted"/>
<keyword evidence="3 7" id="KW-0812">Transmembrane</keyword>
<feature type="transmembrane region" description="Helical" evidence="7">
    <location>
        <begin position="84"/>
        <end position="105"/>
    </location>
</feature>
<dbReference type="SUPFAM" id="SSF103473">
    <property type="entry name" value="MFS general substrate transporter"/>
    <property type="match status" value="1"/>
</dbReference>
<feature type="transmembrane region" description="Helical" evidence="7">
    <location>
        <begin position="377"/>
        <end position="398"/>
    </location>
</feature>
<reference evidence="8" key="1">
    <citation type="journal article" date="2020" name="Stud. Mycol.">
        <title>101 Dothideomycetes genomes: a test case for predicting lifestyles and emergence of pathogens.</title>
        <authorList>
            <person name="Haridas S."/>
            <person name="Albert R."/>
            <person name="Binder M."/>
            <person name="Bloem J."/>
            <person name="Labutti K."/>
            <person name="Salamov A."/>
            <person name="Andreopoulos B."/>
            <person name="Baker S."/>
            <person name="Barry K."/>
            <person name="Bills G."/>
            <person name="Bluhm B."/>
            <person name="Cannon C."/>
            <person name="Castanera R."/>
            <person name="Culley D."/>
            <person name="Daum C."/>
            <person name="Ezra D."/>
            <person name="Gonzalez J."/>
            <person name="Henrissat B."/>
            <person name="Kuo A."/>
            <person name="Liang C."/>
            <person name="Lipzen A."/>
            <person name="Lutzoni F."/>
            <person name="Magnuson J."/>
            <person name="Mondo S."/>
            <person name="Nolan M."/>
            <person name="Ohm R."/>
            <person name="Pangilinan J."/>
            <person name="Park H.-J."/>
            <person name="Ramirez L."/>
            <person name="Alfaro M."/>
            <person name="Sun H."/>
            <person name="Tritt A."/>
            <person name="Yoshinaga Y."/>
            <person name="Zwiers L.-H."/>
            <person name="Turgeon B."/>
            <person name="Goodwin S."/>
            <person name="Spatafora J."/>
            <person name="Crous P."/>
            <person name="Grigoriev I."/>
        </authorList>
    </citation>
    <scope>NUCLEOTIDE SEQUENCE</scope>
    <source>
        <strain evidence="8">CBS 107.79</strain>
    </source>
</reference>
<evidence type="ECO:0000313" key="9">
    <source>
        <dbReference type="Proteomes" id="UP000800036"/>
    </source>
</evidence>
<dbReference type="OrthoDB" id="310895at2759"/>
<evidence type="ECO:0000256" key="3">
    <source>
        <dbReference type="ARBA" id="ARBA00022692"/>
    </source>
</evidence>
<evidence type="ECO:0000256" key="6">
    <source>
        <dbReference type="SAM" id="MobiDB-lite"/>
    </source>
</evidence>
<feature type="transmembrane region" description="Helical" evidence="7">
    <location>
        <begin position="410"/>
        <end position="432"/>
    </location>
</feature>
<dbReference type="InterPro" id="IPR036259">
    <property type="entry name" value="MFS_trans_sf"/>
</dbReference>
<evidence type="ECO:0000256" key="5">
    <source>
        <dbReference type="ARBA" id="ARBA00023136"/>
    </source>
</evidence>
<evidence type="ECO:0000256" key="1">
    <source>
        <dbReference type="ARBA" id="ARBA00004141"/>
    </source>
</evidence>
<feature type="region of interest" description="Disordered" evidence="6">
    <location>
        <begin position="1"/>
        <end position="21"/>
    </location>
</feature>
<dbReference type="PANTHER" id="PTHR43791:SF54">
    <property type="entry name" value="MAJOR FACILITATOR SUPERFAMILY (MFS) PROFILE DOMAIN-CONTAINING PROTEIN-RELATED"/>
    <property type="match status" value="1"/>
</dbReference>
<evidence type="ECO:0000256" key="2">
    <source>
        <dbReference type="ARBA" id="ARBA00022448"/>
    </source>
</evidence>
<gene>
    <name evidence="8" type="ORF">BU23DRAFT_579683</name>
</gene>
<dbReference type="InterPro" id="IPR011701">
    <property type="entry name" value="MFS"/>
</dbReference>
<keyword evidence="4 7" id="KW-1133">Transmembrane helix</keyword>
<feature type="transmembrane region" description="Helical" evidence="7">
    <location>
        <begin position="145"/>
        <end position="166"/>
    </location>
</feature>
<dbReference type="GO" id="GO:0016020">
    <property type="term" value="C:membrane"/>
    <property type="evidence" value="ECO:0007669"/>
    <property type="project" value="UniProtKB-SubCell"/>
</dbReference>
<evidence type="ECO:0000313" key="8">
    <source>
        <dbReference type="EMBL" id="KAF1974585.1"/>
    </source>
</evidence>
<feature type="transmembrane region" description="Helical" evidence="7">
    <location>
        <begin position="112"/>
        <end position="133"/>
    </location>
</feature>
<feature type="transmembrane region" description="Helical" evidence="7">
    <location>
        <begin position="344"/>
        <end position="365"/>
    </location>
</feature>
<dbReference type="Gene3D" id="1.20.1250.20">
    <property type="entry name" value="MFS general substrate transporter like domains"/>
    <property type="match status" value="2"/>
</dbReference>
<sequence>MAEHIKPIHPEKRDKTVTADEHDSASDRRLLWKRDLVLIPITGTLYMLLFLDRTYIANACALGVGTPNGLEGALNMPLNGYNVALAMFYIPFVLAEIPVNLLLVWNRIRPGYLLGGQMAILASLPAGATYLISVYYTKKEAALRFAWFFNFALAGPLFSGLLAYAIQNIDGAGGYQGWRWVFIIEVLMTVFISIFIISFCLNLPHQAQPWFLTPHERDRVIEKLEQSRGDETKGSPADRIALWKVLLDWRIHVSTLCFFCCDITASSISAFAPTILTELGWTRTVAQLMSMPIWATGIVSTFTLTWLSTRLHNCRAIVLLFSICLQLCGWGIEHAYVPQAGVRYLALFLMSAGTFLQMAILMGWLSANLRGRKHLAVGMAWVTGFGNCANFVSANVFIRHEAPRYPTGLTTGLVFTIAGFLLVCTFTAWLMWKNKQREVKRAKLSDAEKERYDEVHHRFFSNLCTSRCTHGL</sequence>
<feature type="transmembrane region" description="Helical" evidence="7">
    <location>
        <begin position="178"/>
        <end position="204"/>
    </location>
</feature>
<keyword evidence="9" id="KW-1185">Reference proteome</keyword>
<dbReference type="FunFam" id="1.20.1250.20:FF:000013">
    <property type="entry name" value="MFS general substrate transporter"/>
    <property type="match status" value="1"/>
</dbReference>
<keyword evidence="2" id="KW-0813">Transport</keyword>
<name>A0A6A5VBR8_9PLEO</name>
<dbReference type="PANTHER" id="PTHR43791">
    <property type="entry name" value="PERMEASE-RELATED"/>
    <property type="match status" value="1"/>
</dbReference>
<dbReference type="Proteomes" id="UP000800036">
    <property type="component" value="Unassembled WGS sequence"/>
</dbReference>
<dbReference type="EMBL" id="ML976674">
    <property type="protein sequence ID" value="KAF1974585.1"/>
    <property type="molecule type" value="Genomic_DNA"/>
</dbReference>
<organism evidence="8 9">
    <name type="scientific">Bimuria novae-zelandiae CBS 107.79</name>
    <dbReference type="NCBI Taxonomy" id="1447943"/>
    <lineage>
        <taxon>Eukaryota</taxon>
        <taxon>Fungi</taxon>
        <taxon>Dikarya</taxon>
        <taxon>Ascomycota</taxon>
        <taxon>Pezizomycotina</taxon>
        <taxon>Dothideomycetes</taxon>
        <taxon>Pleosporomycetidae</taxon>
        <taxon>Pleosporales</taxon>
        <taxon>Massarineae</taxon>
        <taxon>Didymosphaeriaceae</taxon>
        <taxon>Bimuria</taxon>
    </lineage>
</organism>